<comment type="caution">
    <text evidence="1">The sequence shown here is derived from an EMBL/GenBank/DDBJ whole genome shotgun (WGS) entry which is preliminary data.</text>
</comment>
<reference evidence="1" key="1">
    <citation type="submission" date="2022-06" db="EMBL/GenBank/DDBJ databases">
        <title>New cyanobacteria of genus Symplocastrum in benthos of Lake Baikal.</title>
        <authorList>
            <person name="Sorokovikova E."/>
            <person name="Tikhonova I."/>
            <person name="Krasnopeev A."/>
            <person name="Evseev P."/>
            <person name="Gladkikh A."/>
            <person name="Belykh O."/>
        </authorList>
    </citation>
    <scope>NUCLEOTIDE SEQUENCE</scope>
    <source>
        <strain evidence="1">BBK-W-15</strain>
    </source>
</reference>
<dbReference type="RefSeq" id="WP_254011847.1">
    <property type="nucleotide sequence ID" value="NZ_JAMZMM010000090.1"/>
</dbReference>
<keyword evidence="2" id="KW-1185">Reference proteome</keyword>
<name>A0AAE3GSB9_9CYAN</name>
<evidence type="ECO:0000313" key="2">
    <source>
        <dbReference type="Proteomes" id="UP001204953"/>
    </source>
</evidence>
<dbReference type="InterPro" id="IPR019660">
    <property type="entry name" value="Put_sensory_transdc_reg_YbjN"/>
</dbReference>
<dbReference type="Proteomes" id="UP001204953">
    <property type="component" value="Unassembled WGS sequence"/>
</dbReference>
<dbReference type="AlphaFoldDB" id="A0AAE3GSB9"/>
<evidence type="ECO:0000313" key="1">
    <source>
        <dbReference type="EMBL" id="MCP2729057.1"/>
    </source>
</evidence>
<gene>
    <name evidence="1" type="ORF">NJ959_11370</name>
</gene>
<dbReference type="Pfam" id="PF10722">
    <property type="entry name" value="YbjN"/>
    <property type="match status" value="1"/>
</dbReference>
<proteinExistence type="predicted"/>
<sequence>MPSNQPIFDAIVNFFTQDNWSFTQIKKQSTLRLAFKGKNGKCDCYAQVREKEKQFIFYSVCPERVPKTKRRVVGEFLLRINYGQILGSFDLDFSDGEIRYKTSSIINPKSLTADTIKDLVYTNLMMMEQYLPGIRLVISGDMSPEEALAETENLAE</sequence>
<protein>
    <submittedName>
        <fullName evidence="1">YbjN domain-containing protein</fullName>
    </submittedName>
</protein>
<dbReference type="CDD" id="cd17033">
    <property type="entry name" value="DR1245-like"/>
    <property type="match status" value="1"/>
</dbReference>
<dbReference type="EMBL" id="JAMZMM010000090">
    <property type="protein sequence ID" value="MCP2729057.1"/>
    <property type="molecule type" value="Genomic_DNA"/>
</dbReference>
<accession>A0AAE3GSB9</accession>
<organism evidence="1 2">
    <name type="scientific">Limnofasciculus baicalensis BBK-W-15</name>
    <dbReference type="NCBI Taxonomy" id="2699891"/>
    <lineage>
        <taxon>Bacteria</taxon>
        <taxon>Bacillati</taxon>
        <taxon>Cyanobacteriota</taxon>
        <taxon>Cyanophyceae</taxon>
        <taxon>Coleofasciculales</taxon>
        <taxon>Coleofasciculaceae</taxon>
        <taxon>Limnofasciculus</taxon>
        <taxon>Limnofasciculus baicalensis</taxon>
    </lineage>
</organism>